<accession>A0A2Z2NJT6</accession>
<dbReference type="RefSeq" id="WP_088916994.1">
    <property type="nucleotide sequence ID" value="NZ_CP018632.1"/>
</dbReference>
<dbReference type="PANTHER" id="PTHR10204:SF34">
    <property type="entry name" value="NAD(P)H DEHYDROGENASE [QUINONE] 1 ISOFORM 1"/>
    <property type="match status" value="1"/>
</dbReference>
<comment type="similarity">
    <text evidence="1">Belongs to the NAD(P)H dehydrogenase (quinone) family.</text>
</comment>
<dbReference type="GO" id="GO:0005829">
    <property type="term" value="C:cytosol"/>
    <property type="evidence" value="ECO:0007669"/>
    <property type="project" value="TreeGrafter"/>
</dbReference>
<dbReference type="GO" id="GO:0003955">
    <property type="term" value="F:NAD(P)H dehydrogenase (quinone) activity"/>
    <property type="evidence" value="ECO:0007669"/>
    <property type="project" value="TreeGrafter"/>
</dbReference>
<feature type="domain" description="Flavodoxin-like fold" evidence="3">
    <location>
        <begin position="8"/>
        <end position="215"/>
    </location>
</feature>
<dbReference type="InterPro" id="IPR003680">
    <property type="entry name" value="Flavodoxin_fold"/>
</dbReference>
<evidence type="ECO:0000256" key="1">
    <source>
        <dbReference type="ARBA" id="ARBA00006252"/>
    </source>
</evidence>
<sequence length="261" mass="29116">MKNNLNQSTLIVLAHPEPRSFNGKWAQASAEASQASGHTVLFSDLVSMGFDPVEKRSHYEFVPDGGSKDAFDPLRMQDEAAKGDRLPAQVATEIDKVRQADRIIFHFPLWWFGPPAILKGWLERCLVHGALHSSSQRFDSGMCADKKVLFCVSTGSTAMESSPAGKEGDVNMLLWPLAYTLRYLGCTVLQPCLVHGVHGFHQGEAKTELEQRLEQSINNQAQLISNFDDMPVMSFNRDDEFDDRGVLKPSATSQTRFIHHN</sequence>
<dbReference type="InterPro" id="IPR029039">
    <property type="entry name" value="Flavoprotein-like_sf"/>
</dbReference>
<reference evidence="4 5" key="1">
    <citation type="submission" date="2016-12" db="EMBL/GenBank/DDBJ databases">
        <authorList>
            <person name="Song W.-J."/>
            <person name="Kurnit D.M."/>
        </authorList>
    </citation>
    <scope>NUCLEOTIDE SEQUENCE [LARGE SCALE GENOMIC DNA]</scope>
    <source>
        <strain evidence="4 5">IMCC3135</strain>
    </source>
</reference>
<dbReference type="Proteomes" id="UP000250079">
    <property type="component" value="Chromosome"/>
</dbReference>
<evidence type="ECO:0000313" key="4">
    <source>
        <dbReference type="EMBL" id="ASJ71566.1"/>
    </source>
</evidence>
<dbReference type="EMBL" id="CP018632">
    <property type="protein sequence ID" value="ASJ71566.1"/>
    <property type="molecule type" value="Genomic_DNA"/>
</dbReference>
<evidence type="ECO:0000259" key="3">
    <source>
        <dbReference type="Pfam" id="PF02525"/>
    </source>
</evidence>
<organism evidence="4 5">
    <name type="scientific">Granulosicoccus antarcticus IMCC3135</name>
    <dbReference type="NCBI Taxonomy" id="1192854"/>
    <lineage>
        <taxon>Bacteria</taxon>
        <taxon>Pseudomonadati</taxon>
        <taxon>Pseudomonadota</taxon>
        <taxon>Gammaproteobacteria</taxon>
        <taxon>Chromatiales</taxon>
        <taxon>Granulosicoccaceae</taxon>
        <taxon>Granulosicoccus</taxon>
    </lineage>
</organism>
<dbReference type="OrthoDB" id="9798454at2"/>
<dbReference type="SUPFAM" id="SSF52218">
    <property type="entry name" value="Flavoproteins"/>
    <property type="match status" value="1"/>
</dbReference>
<dbReference type="Pfam" id="PF02525">
    <property type="entry name" value="Flavodoxin_2"/>
    <property type="match status" value="1"/>
</dbReference>
<proteinExistence type="inferred from homology"/>
<dbReference type="Gene3D" id="3.40.50.360">
    <property type="match status" value="1"/>
</dbReference>
<evidence type="ECO:0000256" key="2">
    <source>
        <dbReference type="ARBA" id="ARBA00023002"/>
    </source>
</evidence>
<dbReference type="PANTHER" id="PTHR10204">
    <property type="entry name" value="NAD P H OXIDOREDUCTASE-RELATED"/>
    <property type="match status" value="1"/>
</dbReference>
<dbReference type="AlphaFoldDB" id="A0A2Z2NJT6"/>
<keyword evidence="2 4" id="KW-0560">Oxidoreductase</keyword>
<protein>
    <submittedName>
        <fullName evidence="4">General stress protein 14</fullName>
        <ecNumber evidence="4">1.6.99.-</ecNumber>
    </submittedName>
</protein>
<dbReference type="EC" id="1.6.99.-" evidence="4"/>
<dbReference type="InterPro" id="IPR051545">
    <property type="entry name" value="NAD(P)H_dehydrogenase_qn"/>
</dbReference>
<evidence type="ECO:0000313" key="5">
    <source>
        <dbReference type="Proteomes" id="UP000250079"/>
    </source>
</evidence>
<name>A0A2Z2NJT6_9GAMM</name>
<keyword evidence="5" id="KW-1185">Reference proteome</keyword>
<dbReference type="KEGG" id="gai:IMCC3135_07300"/>
<gene>
    <name evidence="4" type="primary">ywrO_1</name>
    <name evidence="4" type="ORF">IMCC3135_07300</name>
</gene>